<evidence type="ECO:0000259" key="3">
    <source>
        <dbReference type="PROSITE" id="PS50940"/>
    </source>
</evidence>
<protein>
    <submittedName>
        <fullName evidence="5">Uncharacterized protein LOC106153290</fullName>
    </submittedName>
</protein>
<dbReference type="OrthoDB" id="6359822at2759"/>
<dbReference type="AlphaFoldDB" id="A0A1S3H9D3"/>
<feature type="domain" description="Chitin-binding type-2" evidence="3">
    <location>
        <begin position="39"/>
        <end position="97"/>
    </location>
</feature>
<name>A0A1S3H9D3_LINAN</name>
<keyword evidence="4" id="KW-1185">Reference proteome</keyword>
<sequence length="269" mass="30635">MGYIQIFIFGIVAFWCFGAVACQTCSPVDDTQKKDSSAEFLCPGKWGYYEHADCTKYIMCSWGAAHTMPCPKSLVWDQVALTCNYRRALPSNHRCKHGPPQEDPEPTGMCSQPFHLHDNRCYFINTPSIQLGWEKARQLCSYFQADLVAIETRTEHEYLKTRIREMQENQVFSGSCCGDYWTSSSMKGRNWWTSGKLVNGEWVWTATGATINSEYWGFADGEPNQVPVGEAASCVGLYVPDYDFHDVMCNVTSYCEYHGYICEKGMTYL</sequence>
<dbReference type="InterPro" id="IPR036508">
    <property type="entry name" value="Chitin-bd_dom_sf"/>
</dbReference>
<dbReference type="SUPFAM" id="SSF56436">
    <property type="entry name" value="C-type lectin-like"/>
    <property type="match status" value="1"/>
</dbReference>
<dbReference type="InterPro" id="IPR016186">
    <property type="entry name" value="C-type_lectin-like/link_sf"/>
</dbReference>
<evidence type="ECO:0000313" key="4">
    <source>
        <dbReference type="Proteomes" id="UP000085678"/>
    </source>
</evidence>
<feature type="signal peptide" evidence="1">
    <location>
        <begin position="1"/>
        <end position="22"/>
    </location>
</feature>
<evidence type="ECO:0000313" key="5">
    <source>
        <dbReference type="RefSeq" id="XP_013382618.1"/>
    </source>
</evidence>
<dbReference type="InterPro" id="IPR016187">
    <property type="entry name" value="CTDL_fold"/>
</dbReference>
<dbReference type="SMART" id="SM00034">
    <property type="entry name" value="CLECT"/>
    <property type="match status" value="1"/>
</dbReference>
<dbReference type="GO" id="GO:0008061">
    <property type="term" value="F:chitin binding"/>
    <property type="evidence" value="ECO:0007669"/>
    <property type="project" value="InterPro"/>
</dbReference>
<dbReference type="SUPFAM" id="SSF57625">
    <property type="entry name" value="Invertebrate chitin-binding proteins"/>
    <property type="match status" value="1"/>
</dbReference>
<dbReference type="GO" id="GO:0005576">
    <property type="term" value="C:extracellular region"/>
    <property type="evidence" value="ECO:0007669"/>
    <property type="project" value="InterPro"/>
</dbReference>
<dbReference type="PROSITE" id="PS50940">
    <property type="entry name" value="CHIT_BIND_II"/>
    <property type="match status" value="1"/>
</dbReference>
<dbReference type="GeneID" id="106153290"/>
<gene>
    <name evidence="5" type="primary">LOC106153290</name>
</gene>
<dbReference type="Gene3D" id="2.170.140.10">
    <property type="entry name" value="Chitin binding domain"/>
    <property type="match status" value="1"/>
</dbReference>
<organism evidence="4 5">
    <name type="scientific">Lingula anatina</name>
    <name type="common">Brachiopod</name>
    <name type="synonym">Lingula unguis</name>
    <dbReference type="NCBI Taxonomy" id="7574"/>
    <lineage>
        <taxon>Eukaryota</taxon>
        <taxon>Metazoa</taxon>
        <taxon>Spiralia</taxon>
        <taxon>Lophotrochozoa</taxon>
        <taxon>Brachiopoda</taxon>
        <taxon>Linguliformea</taxon>
        <taxon>Lingulata</taxon>
        <taxon>Lingulida</taxon>
        <taxon>Linguloidea</taxon>
        <taxon>Lingulidae</taxon>
        <taxon>Lingula</taxon>
    </lineage>
</organism>
<dbReference type="InterPro" id="IPR001304">
    <property type="entry name" value="C-type_lectin-like"/>
</dbReference>
<evidence type="ECO:0000259" key="2">
    <source>
        <dbReference type="PROSITE" id="PS50041"/>
    </source>
</evidence>
<dbReference type="Pfam" id="PF01607">
    <property type="entry name" value="CBM_14"/>
    <property type="match status" value="1"/>
</dbReference>
<feature type="domain" description="C-type lectin" evidence="2">
    <location>
        <begin position="117"/>
        <end position="250"/>
    </location>
</feature>
<proteinExistence type="predicted"/>
<dbReference type="RefSeq" id="XP_013382618.1">
    <property type="nucleotide sequence ID" value="XM_013527164.2"/>
</dbReference>
<feature type="chain" id="PRO_5010346198" evidence="1">
    <location>
        <begin position="23"/>
        <end position="269"/>
    </location>
</feature>
<keyword evidence="1" id="KW-0732">Signal</keyword>
<dbReference type="PROSITE" id="PS50041">
    <property type="entry name" value="C_TYPE_LECTIN_2"/>
    <property type="match status" value="1"/>
</dbReference>
<dbReference type="Proteomes" id="UP000085678">
    <property type="component" value="Unplaced"/>
</dbReference>
<evidence type="ECO:0000256" key="1">
    <source>
        <dbReference type="SAM" id="SignalP"/>
    </source>
</evidence>
<reference evidence="5" key="1">
    <citation type="submission" date="2025-08" db="UniProtKB">
        <authorList>
            <consortium name="RefSeq"/>
        </authorList>
    </citation>
    <scope>IDENTIFICATION</scope>
    <source>
        <tissue evidence="5">Gonads</tissue>
    </source>
</reference>
<dbReference type="InParanoid" id="A0A1S3H9D3"/>
<dbReference type="KEGG" id="lak:106153290"/>
<dbReference type="Gene3D" id="3.10.100.10">
    <property type="entry name" value="Mannose-Binding Protein A, subunit A"/>
    <property type="match status" value="1"/>
</dbReference>
<dbReference type="CDD" id="cd00037">
    <property type="entry name" value="CLECT"/>
    <property type="match status" value="1"/>
</dbReference>
<dbReference type="SMART" id="SM00494">
    <property type="entry name" value="ChtBD2"/>
    <property type="match status" value="1"/>
</dbReference>
<accession>A0A1S3H9D3</accession>
<dbReference type="InterPro" id="IPR002557">
    <property type="entry name" value="Chitin-bd_dom"/>
</dbReference>